<name>A0ABQ5SII3_9CHLO</name>
<feature type="region of interest" description="Disordered" evidence="3">
    <location>
        <begin position="254"/>
        <end position="299"/>
    </location>
</feature>
<evidence type="ECO:0000313" key="6">
    <source>
        <dbReference type="Proteomes" id="UP001165090"/>
    </source>
</evidence>
<evidence type="ECO:0000313" key="5">
    <source>
        <dbReference type="EMBL" id="GLI69021.1"/>
    </source>
</evidence>
<evidence type="ECO:0000256" key="2">
    <source>
        <dbReference type="ARBA" id="ARBA00025428"/>
    </source>
</evidence>
<dbReference type="PROSITE" id="PS51658">
    <property type="entry name" value="BFN"/>
    <property type="match status" value="1"/>
</dbReference>
<dbReference type="Proteomes" id="UP001165090">
    <property type="component" value="Unassembled WGS sequence"/>
</dbReference>
<evidence type="ECO:0000256" key="1">
    <source>
        <dbReference type="ARBA" id="ARBA00009095"/>
    </source>
</evidence>
<dbReference type="EMBL" id="BSDZ01000080">
    <property type="protein sequence ID" value="GLI69021.1"/>
    <property type="molecule type" value="Genomic_DNA"/>
</dbReference>
<reference evidence="5 6" key="1">
    <citation type="journal article" date="2023" name="IScience">
        <title>Expanded male sex-determining region conserved during the evolution of homothallism in the green alga Volvox.</title>
        <authorList>
            <person name="Yamamoto K."/>
            <person name="Matsuzaki R."/>
            <person name="Mahakham W."/>
            <person name="Heman W."/>
            <person name="Sekimoto H."/>
            <person name="Kawachi M."/>
            <person name="Minakuchi Y."/>
            <person name="Toyoda A."/>
            <person name="Nozaki H."/>
        </authorList>
    </citation>
    <scope>NUCLEOTIDE SEQUENCE [LARGE SCALE GENOMIC DNA]</scope>
    <source>
        <strain evidence="5 6">NIES-4468</strain>
    </source>
</reference>
<dbReference type="InterPro" id="IPR003729">
    <property type="entry name" value="Bi_nuclease_dom"/>
</dbReference>
<feature type="domain" description="BFN" evidence="4">
    <location>
        <begin position="88"/>
        <end position="237"/>
    </location>
</feature>
<feature type="non-terminal residue" evidence="5">
    <location>
        <position position="315"/>
    </location>
</feature>
<protein>
    <recommendedName>
        <fullName evidence="4">BFN domain-containing protein</fullName>
    </recommendedName>
</protein>
<evidence type="ECO:0000259" key="4">
    <source>
        <dbReference type="PROSITE" id="PS51658"/>
    </source>
</evidence>
<dbReference type="SUPFAM" id="SSF103256">
    <property type="entry name" value="Hypothetical protein TM0160"/>
    <property type="match status" value="1"/>
</dbReference>
<comment type="function">
    <text evidence="2">Bifunctional nuclease with both RNase and DNase activities. Involved in basal defense response. Participates in abscisic acid-derived callose deposition following infection by a necrotrophic pathogen.</text>
</comment>
<dbReference type="InterPro" id="IPR036104">
    <property type="entry name" value="BFN_sf"/>
</dbReference>
<dbReference type="Gene3D" id="3.10.690.10">
    <property type="entry name" value="Bifunctional nuclease domain"/>
    <property type="match status" value="1"/>
</dbReference>
<proteinExistence type="inferred from homology"/>
<organism evidence="5 6">
    <name type="scientific">Volvox africanus</name>
    <dbReference type="NCBI Taxonomy" id="51714"/>
    <lineage>
        <taxon>Eukaryota</taxon>
        <taxon>Viridiplantae</taxon>
        <taxon>Chlorophyta</taxon>
        <taxon>core chlorophytes</taxon>
        <taxon>Chlorophyceae</taxon>
        <taxon>CS clade</taxon>
        <taxon>Chlamydomonadales</taxon>
        <taxon>Volvocaceae</taxon>
        <taxon>Volvox</taxon>
    </lineage>
</organism>
<keyword evidence="6" id="KW-1185">Reference proteome</keyword>
<dbReference type="PANTHER" id="PTHR15160">
    <property type="entry name" value="VON HIPPEL-LINDAU PROTEIN"/>
    <property type="match status" value="1"/>
</dbReference>
<evidence type="ECO:0000256" key="3">
    <source>
        <dbReference type="SAM" id="MobiDB-lite"/>
    </source>
</evidence>
<comment type="similarity">
    <text evidence="1">Belongs to the bifunctional nuclease family.</text>
</comment>
<feature type="compositionally biased region" description="Polar residues" evidence="3">
    <location>
        <begin position="254"/>
        <end position="281"/>
    </location>
</feature>
<comment type="caution">
    <text evidence="5">The sequence shown here is derived from an EMBL/GenBank/DDBJ whole genome shotgun (WGS) entry which is preliminary data.</text>
</comment>
<gene>
    <name evidence="5" type="ORF">VaNZ11_013560</name>
</gene>
<sequence>MAVAVFSTDQPRIFLSHAHATPKISFFRSNSIPINLGITVVSRTVHHLQGARPNAPSRASRQIVQAQCRYTGYPFKENDYLRVELLERPPYGPMKVLPATDDNAGYSGLLVFQREHEEALTVDTPIMEVYVAGDSACNIYAQLHGQKAHRPVVHDLMYNLLARAAEVHRGQWQLLRVAIVALDGDIFVGRLFFGDAATGTVHWDCDCRPSDGVYLSLRTQCPFYVARTVWEQAASPLRLSKVHMIAVHEDTMTKQQEQLQASQHHTQEHQNGASDSGTIASNGIYEHRRGGGGGTISPTAYEYMAIKPDDMDDIK</sequence>
<dbReference type="Pfam" id="PF02577">
    <property type="entry name" value="BFN_dom"/>
    <property type="match status" value="1"/>
</dbReference>
<dbReference type="PANTHER" id="PTHR15160:SF1">
    <property type="entry name" value="VON HIPPEL-LINDAU DISEASE TUMOR SUPPRESSOR"/>
    <property type="match status" value="1"/>
</dbReference>
<accession>A0ABQ5SII3</accession>